<gene>
    <name evidence="3" type="ORF">F9B16_09350</name>
</gene>
<dbReference type="RefSeq" id="WP_151539605.1">
    <property type="nucleotide sequence ID" value="NZ_WBMR01000018.1"/>
</dbReference>
<keyword evidence="4" id="KW-1185">Reference proteome</keyword>
<comment type="caution">
    <text evidence="3">The sequence shown here is derived from an EMBL/GenBank/DDBJ whole genome shotgun (WGS) entry which is preliminary data.</text>
</comment>
<dbReference type="OrthoDB" id="102473at2"/>
<dbReference type="Pfam" id="PF02538">
    <property type="entry name" value="Hydantoinase_B"/>
    <property type="match status" value="1"/>
</dbReference>
<dbReference type="GO" id="GO:0006749">
    <property type="term" value="P:glutathione metabolic process"/>
    <property type="evidence" value="ECO:0007669"/>
    <property type="project" value="TreeGrafter"/>
</dbReference>
<evidence type="ECO:0000256" key="1">
    <source>
        <dbReference type="SAM" id="MobiDB-lite"/>
    </source>
</evidence>
<dbReference type="AlphaFoldDB" id="A0A6L3W0R2"/>
<feature type="compositionally biased region" description="Basic and acidic residues" evidence="1">
    <location>
        <begin position="649"/>
        <end position="666"/>
    </location>
</feature>
<reference evidence="3 4" key="1">
    <citation type="submission" date="2019-09" db="EMBL/GenBank/DDBJ databases">
        <title>Actinomadura physcomitrii sp. nov., a novel actinomycete isolated from moss [Physcomitrium sphaericum (Ludw) Fuernr].</title>
        <authorList>
            <person name="Liu C."/>
            <person name="Zhuang X."/>
        </authorList>
    </citation>
    <scope>NUCLEOTIDE SEQUENCE [LARGE SCALE GENOMIC DNA]</scope>
    <source>
        <strain evidence="3 4">CYP1-1B</strain>
    </source>
</reference>
<name>A0A6L3W0R2_9ACTN</name>
<dbReference type="Proteomes" id="UP000483004">
    <property type="component" value="Unassembled WGS sequence"/>
</dbReference>
<dbReference type="GO" id="GO:0017168">
    <property type="term" value="F:5-oxoprolinase (ATP-hydrolyzing) activity"/>
    <property type="evidence" value="ECO:0007669"/>
    <property type="project" value="TreeGrafter"/>
</dbReference>
<dbReference type="EMBL" id="WBMR01000018">
    <property type="protein sequence ID" value="KAB2384825.1"/>
    <property type="molecule type" value="Genomic_DNA"/>
</dbReference>
<dbReference type="GO" id="GO:0005829">
    <property type="term" value="C:cytosol"/>
    <property type="evidence" value="ECO:0007669"/>
    <property type="project" value="TreeGrafter"/>
</dbReference>
<evidence type="ECO:0000313" key="3">
    <source>
        <dbReference type="EMBL" id="KAB2384825.1"/>
    </source>
</evidence>
<sequence length="766" mass="80976">MFLHVPGSESFASQTPDHDGLRTEIGEKVGLHTVTDEQVAALDPLTYEVIRHRLWSITDDMGSTLRRMSGSHMVTEANDFDFTINDEVGREAQVGLYNTMLVGAIDMAIDWILRNRADNPGIADGDMFLCNDPWVGGGLHQNDVLITQPIFVGDELFGWTAAVCHEPDLGGPNPGSGSTSADDVFGESLPTPPVRVVHGFEIQRDVADVWVRRSRVPHIVGLDLRAKVGANLTGRRRLLDTIEKYGADTVKAVMRRMMDDAEKRLRDKLHAVPDGTWSAEGYQDQAKLGDTGTHRISVTMSKANDHLTFDFTGTDPQTGVINCTFGGLRGAIMMAVLPTLASDIPWSAGGIMRCFDIVSEPGTINNATFPAAISRAPVGPAWLTGTLITQCLSAMLGTAEEPPGPVNAACCGTWEGLSVAGLDERDGAGTPFLYSAMDPMAGGFGAAPDADGVDTGGLLCIPMGRSPDVEMTEYLYPVLSLWRKELPDSGGPGRHRGGVSAGLALTPHGTSAQMRIGFAASGKATSQNPGLSGGYPGSTGYDGVVRGTRLEQLLAAGRLPTELDQLGGDLDPGGCFDVKFIGPGDVVYLQWQGGGGYGDPLLRVPESVAEDVLNGHVTPQAASAIYGVVLDDDGEADLGATAELRERLRAERVGRDRTTRKPESRPETQIGKPLDDNLDRLPDDTIACRHCATALGSAGEPLTVELIEAPPAAAGPHIGTNPELYIDAQVGFRQHVCPGCGVALRSTVGPLSASSVLHAVGAQNAG</sequence>
<dbReference type="InterPro" id="IPR045079">
    <property type="entry name" value="Oxoprolinase-like"/>
</dbReference>
<dbReference type="InterPro" id="IPR003692">
    <property type="entry name" value="Hydantoinase_B"/>
</dbReference>
<dbReference type="PANTHER" id="PTHR11365:SF23">
    <property type="entry name" value="HYPOTHETICAL 5-OXOPROLINASE (EUROFUNG)-RELATED"/>
    <property type="match status" value="1"/>
</dbReference>
<dbReference type="PANTHER" id="PTHR11365">
    <property type="entry name" value="5-OXOPROLINASE RELATED"/>
    <property type="match status" value="1"/>
</dbReference>
<organism evidence="3 4">
    <name type="scientific">Actinomadura montaniterrae</name>
    <dbReference type="NCBI Taxonomy" id="1803903"/>
    <lineage>
        <taxon>Bacteria</taxon>
        <taxon>Bacillati</taxon>
        <taxon>Actinomycetota</taxon>
        <taxon>Actinomycetes</taxon>
        <taxon>Streptosporangiales</taxon>
        <taxon>Thermomonosporaceae</taxon>
        <taxon>Actinomadura</taxon>
    </lineage>
</organism>
<protein>
    <submittedName>
        <fullName evidence="3">Hydantoinase B/oxoprolinase family protein</fullName>
    </submittedName>
</protein>
<evidence type="ECO:0000313" key="4">
    <source>
        <dbReference type="Proteomes" id="UP000483004"/>
    </source>
</evidence>
<proteinExistence type="predicted"/>
<feature type="region of interest" description="Disordered" evidence="1">
    <location>
        <begin position="649"/>
        <end position="679"/>
    </location>
</feature>
<evidence type="ECO:0000259" key="2">
    <source>
        <dbReference type="Pfam" id="PF02538"/>
    </source>
</evidence>
<feature type="domain" description="Hydantoinase B/oxoprolinase" evidence="2">
    <location>
        <begin position="43"/>
        <end position="600"/>
    </location>
</feature>
<accession>A0A6L3W0R2</accession>